<comment type="caution">
    <text evidence="2">The sequence shown here is derived from an EMBL/GenBank/DDBJ whole genome shotgun (WGS) entry which is preliminary data.</text>
</comment>
<feature type="domain" description="Thoeris protein ThsB TIR-like" evidence="1">
    <location>
        <begin position="8"/>
        <end position="97"/>
    </location>
</feature>
<dbReference type="InterPro" id="IPR015032">
    <property type="entry name" value="ThsB__TIR-like_domain"/>
</dbReference>
<evidence type="ECO:0000259" key="1">
    <source>
        <dbReference type="Pfam" id="PF08937"/>
    </source>
</evidence>
<dbReference type="Pfam" id="PF08937">
    <property type="entry name" value="ThsB_TIR"/>
    <property type="match status" value="1"/>
</dbReference>
<dbReference type="Gene3D" id="3.40.50.11200">
    <property type="match status" value="1"/>
</dbReference>
<keyword evidence="3" id="KW-1185">Reference proteome</keyword>
<name>A0ABQ6BFF8_9BRAD</name>
<gene>
    <name evidence="2" type="ORF">GCM10007857_76240</name>
</gene>
<organism evidence="2 3">
    <name type="scientific">Bradyrhizobium iriomotense</name>
    <dbReference type="NCBI Taxonomy" id="441950"/>
    <lineage>
        <taxon>Bacteria</taxon>
        <taxon>Pseudomonadati</taxon>
        <taxon>Pseudomonadota</taxon>
        <taxon>Alphaproteobacteria</taxon>
        <taxon>Hyphomicrobiales</taxon>
        <taxon>Nitrobacteraceae</taxon>
        <taxon>Bradyrhizobium</taxon>
    </lineage>
</organism>
<evidence type="ECO:0000313" key="2">
    <source>
        <dbReference type="EMBL" id="GLR90908.1"/>
    </source>
</evidence>
<dbReference type="Proteomes" id="UP001156905">
    <property type="component" value="Unassembled WGS sequence"/>
</dbReference>
<dbReference type="RefSeq" id="WP_284273974.1">
    <property type="nucleotide sequence ID" value="NZ_BSOW01000039.1"/>
</dbReference>
<sequence>MATKNRIFIAFAVEDKWARDYLVGQAKNEKSPFEFVDMSVKEPWDEQWKTKCRTRIKGCDGTIALVSKNTKNAAGQLWEIKTSKEEGVRVRGIYTTTDDRPTSLPAELTGISVVGWTWANIKAFLDTL</sequence>
<accession>A0ABQ6BFF8</accession>
<reference evidence="3" key="1">
    <citation type="journal article" date="2019" name="Int. J. Syst. Evol. Microbiol.">
        <title>The Global Catalogue of Microorganisms (GCM) 10K type strain sequencing project: providing services to taxonomists for standard genome sequencing and annotation.</title>
        <authorList>
            <consortium name="The Broad Institute Genomics Platform"/>
            <consortium name="The Broad Institute Genome Sequencing Center for Infectious Disease"/>
            <person name="Wu L."/>
            <person name="Ma J."/>
        </authorList>
    </citation>
    <scope>NUCLEOTIDE SEQUENCE [LARGE SCALE GENOMIC DNA]</scope>
    <source>
        <strain evidence="3">NBRC 102520</strain>
    </source>
</reference>
<proteinExistence type="predicted"/>
<dbReference type="EMBL" id="BSOW01000039">
    <property type="protein sequence ID" value="GLR90908.1"/>
    <property type="molecule type" value="Genomic_DNA"/>
</dbReference>
<protein>
    <recommendedName>
        <fullName evidence="1">Thoeris protein ThsB TIR-like domain-containing protein</fullName>
    </recommendedName>
</protein>
<evidence type="ECO:0000313" key="3">
    <source>
        <dbReference type="Proteomes" id="UP001156905"/>
    </source>
</evidence>